<dbReference type="Pfam" id="PF12248">
    <property type="entry name" value="Methyltransf_FA"/>
    <property type="match status" value="1"/>
</dbReference>
<dbReference type="EMBL" id="CAJPWZ010000162">
    <property type="protein sequence ID" value="CAG2187255.1"/>
    <property type="molecule type" value="Genomic_DNA"/>
</dbReference>
<feature type="transmembrane region" description="Helical" evidence="1">
    <location>
        <begin position="267"/>
        <end position="293"/>
    </location>
</feature>
<reference evidence="3" key="1">
    <citation type="submission" date="2021-03" db="EMBL/GenBank/DDBJ databases">
        <authorList>
            <person name="Bekaert M."/>
        </authorList>
    </citation>
    <scope>NUCLEOTIDE SEQUENCE</scope>
</reference>
<dbReference type="AlphaFoldDB" id="A0A8S3PXA8"/>
<dbReference type="InterPro" id="IPR022041">
    <property type="entry name" value="Methyltransf_FA"/>
</dbReference>
<accession>A0A8S3PXA8</accession>
<keyword evidence="1" id="KW-1133">Transmembrane helix</keyword>
<keyword evidence="4" id="KW-1185">Reference proteome</keyword>
<feature type="domain" description="Farnesoic acid O-methyl transferase" evidence="2">
    <location>
        <begin position="38"/>
        <end position="171"/>
    </location>
</feature>
<keyword evidence="1" id="KW-0812">Transmembrane</keyword>
<evidence type="ECO:0000259" key="2">
    <source>
        <dbReference type="Pfam" id="PF12248"/>
    </source>
</evidence>
<keyword evidence="1" id="KW-0472">Membrane</keyword>
<protein>
    <recommendedName>
        <fullName evidence="2">Farnesoic acid O-methyl transferase domain-containing protein</fullName>
    </recommendedName>
</protein>
<gene>
    <name evidence="3" type="ORF">MEDL_2752</name>
</gene>
<organism evidence="3 4">
    <name type="scientific">Mytilus edulis</name>
    <name type="common">Blue mussel</name>
    <dbReference type="NCBI Taxonomy" id="6550"/>
    <lineage>
        <taxon>Eukaryota</taxon>
        <taxon>Metazoa</taxon>
        <taxon>Spiralia</taxon>
        <taxon>Lophotrochozoa</taxon>
        <taxon>Mollusca</taxon>
        <taxon>Bivalvia</taxon>
        <taxon>Autobranchia</taxon>
        <taxon>Pteriomorphia</taxon>
        <taxon>Mytilida</taxon>
        <taxon>Mytiloidea</taxon>
        <taxon>Mytilidae</taxon>
        <taxon>Mytilinae</taxon>
        <taxon>Mytilus</taxon>
    </lineage>
</organism>
<dbReference type="OrthoDB" id="6068615at2759"/>
<proteinExistence type="predicted"/>
<sequence>MPCYNNEKSFYFYFIVSSVESNREVSICTQTGSYQILNTVPITQTNQTSLTFSVKTCKHARIILTDNTTSFRPAYIIIIGLWTKHQIVSRITTCFSEKFTRCLYSSIETPSVLSCSEFRTFWVSWNANITFGQGDIIGDNITRSEMLYNEVVIDFIGIQTVSGDNDKWTFNSEINDTIGLNAAIVCEGEDETTTLPDIPPNCTCSCIPSGNHWDYLNDLNLTTEQLYLHLKDRLTDLKASVSINLKSTRIAKSKLRCADDNRFVSRFAGVIGSLVLVAVAGFIVFLDLVGFVIKA</sequence>
<evidence type="ECO:0000313" key="4">
    <source>
        <dbReference type="Proteomes" id="UP000683360"/>
    </source>
</evidence>
<name>A0A8S3PXA8_MYTED</name>
<evidence type="ECO:0000313" key="3">
    <source>
        <dbReference type="EMBL" id="CAG2187255.1"/>
    </source>
</evidence>
<evidence type="ECO:0000256" key="1">
    <source>
        <dbReference type="SAM" id="Phobius"/>
    </source>
</evidence>
<comment type="caution">
    <text evidence="3">The sequence shown here is derived from an EMBL/GenBank/DDBJ whole genome shotgun (WGS) entry which is preliminary data.</text>
</comment>
<dbReference type="Proteomes" id="UP000683360">
    <property type="component" value="Unassembled WGS sequence"/>
</dbReference>